<dbReference type="AlphaFoldDB" id="A0AAW4PRJ5"/>
<evidence type="ECO:0000313" key="2">
    <source>
        <dbReference type="EMBL" id="MBX0323876.1"/>
    </source>
</evidence>
<name>A0AAW4PRJ5_9EURY</name>
<keyword evidence="1" id="KW-1133">Transmembrane helix</keyword>
<feature type="transmembrane region" description="Helical" evidence="1">
    <location>
        <begin position="45"/>
        <end position="68"/>
    </location>
</feature>
<dbReference type="Proteomes" id="UP001430377">
    <property type="component" value="Unassembled WGS sequence"/>
</dbReference>
<accession>A0AAW4PRJ5</accession>
<evidence type="ECO:0008006" key="4">
    <source>
        <dbReference type="Google" id="ProtNLM"/>
    </source>
</evidence>
<feature type="transmembrane region" description="Helical" evidence="1">
    <location>
        <begin position="105"/>
        <end position="123"/>
    </location>
</feature>
<proteinExistence type="predicted"/>
<evidence type="ECO:0000313" key="3">
    <source>
        <dbReference type="Proteomes" id="UP001430377"/>
    </source>
</evidence>
<reference evidence="2 3" key="1">
    <citation type="submission" date="2021-06" db="EMBL/GenBank/DDBJ databases">
        <title>Halomicroarcula sp. a new haloarchaeum isolated from saline soil.</title>
        <authorList>
            <person name="Duran-Viseras A."/>
            <person name="Sanchez-Porro C."/>
            <person name="Ventosa A."/>
        </authorList>
    </citation>
    <scope>NUCLEOTIDE SEQUENCE [LARGE SCALE GENOMIC DNA]</scope>
    <source>
        <strain evidence="2 3">F13</strain>
    </source>
</reference>
<dbReference type="RefSeq" id="WP_220618838.1">
    <property type="nucleotide sequence ID" value="NZ_RKLR01000004.1"/>
</dbReference>
<comment type="caution">
    <text evidence="2">The sequence shown here is derived from an EMBL/GenBank/DDBJ whole genome shotgun (WGS) entry which is preliminary data.</text>
</comment>
<sequence>MPTMDPVAGIGAFVAILGTVFLLRFAVAYARSEDLSVSWDRTTQWVTAIAMAVGGAVMMGLVQFGDLVGMAIEFVVSHPYFVSNFAVGGLGAGALSGAISLTVSQYVGIALALIGLVFLVVEVDEYV</sequence>
<keyword evidence="1" id="KW-0812">Transmembrane</keyword>
<protein>
    <recommendedName>
        <fullName evidence="4">Branched-chain amino acid ABC transporter permease</fullName>
    </recommendedName>
</protein>
<feature type="transmembrane region" description="Helical" evidence="1">
    <location>
        <begin position="7"/>
        <end position="30"/>
    </location>
</feature>
<keyword evidence="3" id="KW-1185">Reference proteome</keyword>
<feature type="transmembrane region" description="Helical" evidence="1">
    <location>
        <begin position="80"/>
        <end position="99"/>
    </location>
</feature>
<keyword evidence="1" id="KW-0472">Membrane</keyword>
<organism evidence="2 3">
    <name type="scientific">Haloarcula rubra</name>
    <dbReference type="NCBI Taxonomy" id="2487747"/>
    <lineage>
        <taxon>Archaea</taxon>
        <taxon>Methanobacteriati</taxon>
        <taxon>Methanobacteriota</taxon>
        <taxon>Stenosarchaea group</taxon>
        <taxon>Halobacteria</taxon>
        <taxon>Halobacteriales</taxon>
        <taxon>Haloarculaceae</taxon>
        <taxon>Haloarcula</taxon>
    </lineage>
</organism>
<dbReference type="EMBL" id="RKLR01000004">
    <property type="protein sequence ID" value="MBX0323876.1"/>
    <property type="molecule type" value="Genomic_DNA"/>
</dbReference>
<evidence type="ECO:0000256" key="1">
    <source>
        <dbReference type="SAM" id="Phobius"/>
    </source>
</evidence>
<gene>
    <name evidence="2" type="ORF">EGH21_12630</name>
</gene>